<proteinExistence type="predicted"/>
<accession>A0A9X2RH53</accession>
<keyword evidence="1" id="KW-0175">Coiled coil</keyword>
<dbReference type="InterPro" id="IPR000801">
    <property type="entry name" value="Esterase-like"/>
</dbReference>
<name>A0A9X2RH53_9BACT</name>
<evidence type="ECO:0000313" key="4">
    <source>
        <dbReference type="Proteomes" id="UP001155034"/>
    </source>
</evidence>
<comment type="caution">
    <text evidence="3">The sequence shown here is derived from an EMBL/GenBank/DDBJ whole genome shotgun (WGS) entry which is preliminary data.</text>
</comment>
<dbReference type="Proteomes" id="UP001155034">
    <property type="component" value="Unassembled WGS sequence"/>
</dbReference>
<protein>
    <submittedName>
        <fullName evidence="3">S-formylglutathione hydrolase FrmB</fullName>
    </submittedName>
</protein>
<dbReference type="InterPro" id="IPR029058">
    <property type="entry name" value="AB_hydrolase_fold"/>
</dbReference>
<feature type="coiled-coil region" evidence="1">
    <location>
        <begin position="74"/>
        <end position="101"/>
    </location>
</feature>
<gene>
    <name evidence="3" type="ORF">GGP82_002540</name>
</gene>
<evidence type="ECO:0000256" key="1">
    <source>
        <dbReference type="SAM" id="Coils"/>
    </source>
</evidence>
<dbReference type="PANTHER" id="PTHR48098:SF1">
    <property type="entry name" value="DIACYLGLYCEROL ACYLTRANSFERASE_MYCOLYLTRANSFERASE AG85A"/>
    <property type="match status" value="1"/>
</dbReference>
<dbReference type="AlphaFoldDB" id="A0A9X2RH53"/>
<dbReference type="Pfam" id="PF00756">
    <property type="entry name" value="Esterase"/>
    <property type="match status" value="1"/>
</dbReference>
<dbReference type="Gene3D" id="3.40.50.1820">
    <property type="entry name" value="alpha/beta hydrolase"/>
    <property type="match status" value="1"/>
</dbReference>
<dbReference type="EMBL" id="JANTYZ010000008">
    <property type="protein sequence ID" value="MCS3865971.1"/>
    <property type="molecule type" value="Genomic_DNA"/>
</dbReference>
<dbReference type="SUPFAM" id="SSF53474">
    <property type="entry name" value="alpha/beta-Hydrolases"/>
    <property type="match status" value="1"/>
</dbReference>
<evidence type="ECO:0000313" key="3">
    <source>
        <dbReference type="EMBL" id="MCS3865971.1"/>
    </source>
</evidence>
<feature type="region of interest" description="Disordered" evidence="2">
    <location>
        <begin position="117"/>
        <end position="136"/>
    </location>
</feature>
<dbReference type="GO" id="GO:0016747">
    <property type="term" value="F:acyltransferase activity, transferring groups other than amino-acyl groups"/>
    <property type="evidence" value="ECO:0007669"/>
    <property type="project" value="TreeGrafter"/>
</dbReference>
<reference evidence="3" key="1">
    <citation type="submission" date="2022-08" db="EMBL/GenBank/DDBJ databases">
        <title>Genomic Encyclopedia of Type Strains, Phase V (KMG-V): Genome sequencing to study the core and pangenomes of soil and plant-associated prokaryotes.</title>
        <authorList>
            <person name="Whitman W."/>
        </authorList>
    </citation>
    <scope>NUCLEOTIDE SEQUENCE</scope>
    <source>
        <strain evidence="3">SP2016B</strain>
    </source>
</reference>
<dbReference type="PANTHER" id="PTHR48098">
    <property type="entry name" value="ENTEROCHELIN ESTERASE-RELATED"/>
    <property type="match status" value="1"/>
</dbReference>
<organism evidence="3 4">
    <name type="scientific">Salinibacter ruber</name>
    <dbReference type="NCBI Taxonomy" id="146919"/>
    <lineage>
        <taxon>Bacteria</taxon>
        <taxon>Pseudomonadati</taxon>
        <taxon>Rhodothermota</taxon>
        <taxon>Rhodothermia</taxon>
        <taxon>Rhodothermales</taxon>
        <taxon>Salinibacteraceae</taxon>
        <taxon>Salinibacter</taxon>
    </lineage>
</organism>
<dbReference type="RefSeq" id="WP_259083849.1">
    <property type="nucleotide sequence ID" value="NZ_JANTYZ010000008.1"/>
</dbReference>
<feature type="region of interest" description="Disordered" evidence="2">
    <location>
        <begin position="25"/>
        <end position="53"/>
    </location>
</feature>
<sequence length="516" mass="56817">MDAIDDEGAVEAAVTDAMRDRLRTAREEGSRVQYQKDGVPASPPSMPPPGHRGRYHMFLRDLLAGTEDSERALVDAILQEARSLHRDLERKERSLRRLRRDEVEAVLRRICDRAPILEDGSPTETKDGSTRRHPPAFSHVKRASVSMNDSISWAVLLRGTAAFRRGLLALGFWAAALLPAAGLAQDAPQPVTPLDGALERVTVHGTSLEGNLVGDDPDRPVSVYLPPSYDASPERRYPVVYVLHGFTDSDRGWFGWEEHFVNVPAALERSMEAGTVREMILVVPNAFTAYEGSMYSSSVTTGDWETFVAEELVGYVDRNYRTLPDRDSRGLAGHSMGGYGTLRIGMKRPDVFSSLYAMSPCCLEARLEPDSAAVAEARAITHPDQVPEADFLTKIVLAWAAAWSPDPNDPPLYLDLPWANGARQPDVVAEWAANAPLALMHQHVPELRRLAAIGLDAGAQDQPIASNTRAFAEGLVAYGIDHTVEIYDPGTHVSRIDARVENHVLPFFSDRLAFSE</sequence>
<dbReference type="InterPro" id="IPR050583">
    <property type="entry name" value="Mycobacterial_A85_antigen"/>
</dbReference>
<dbReference type="GO" id="GO:0016787">
    <property type="term" value="F:hydrolase activity"/>
    <property type="evidence" value="ECO:0007669"/>
    <property type="project" value="UniProtKB-KW"/>
</dbReference>
<evidence type="ECO:0000256" key="2">
    <source>
        <dbReference type="SAM" id="MobiDB-lite"/>
    </source>
</evidence>
<keyword evidence="3" id="KW-0378">Hydrolase</keyword>
<feature type="compositionally biased region" description="Pro residues" evidence="2">
    <location>
        <begin position="41"/>
        <end position="50"/>
    </location>
</feature>